<dbReference type="OrthoDB" id="3989769at2759"/>
<dbReference type="RefSeq" id="XP_046064547.1">
    <property type="nucleotide sequence ID" value="XM_046205837.1"/>
</dbReference>
<dbReference type="InterPro" id="IPR029330">
    <property type="entry name" value="Bbp1_C"/>
</dbReference>
<dbReference type="Pfam" id="PF15272">
    <property type="entry name" value="BBP1_C"/>
    <property type="match status" value="1"/>
</dbReference>
<reference evidence="3" key="2">
    <citation type="submission" date="2021-01" db="EMBL/GenBank/DDBJ databases">
        <authorList>
            <person name="Schikora-Tamarit M.A."/>
        </authorList>
    </citation>
    <scope>NUCLEOTIDE SEQUENCE</scope>
    <source>
        <strain evidence="3">CBS6075</strain>
    </source>
</reference>
<sequence>MFDTTTIGRPGLFGKVYNSIFGASPSPLNTEVVAGDQDSITEYNTYLNSESRFPDEPANLDGYDTIGSRRSSVIAPPMTPSRADDDWRINDTLNRIKMSRARWQQADPVPGEFPREAEPKVAGGLANKIEKNNELISQLISEFDLVTDNVELRQLRSDNYELDQKYRKLRDEFKRELDANKEIFDGYYDLHNKYNAIKQELSQVKHDASDKMSELELENQRLRQSLRAKRVDSDDQNLYYKSQYEEMKTELQAKIYQEKQYQQRIQELEKQLQSPVQSPPSSPTMHNYTRSNILDQDSIQLLRERYADKVISVPQVDSWISEPRIRKAA</sequence>
<protein>
    <recommendedName>
        <fullName evidence="2">Spindle pole body component Bbp1 C-terminal domain-containing protein</fullName>
    </recommendedName>
</protein>
<dbReference type="EMBL" id="JAEUBE010000070">
    <property type="protein sequence ID" value="KAH3671248.1"/>
    <property type="molecule type" value="Genomic_DNA"/>
</dbReference>
<name>A0A9P8PFB8_9ASCO</name>
<comment type="caution">
    <text evidence="3">The sequence shown here is derived from an EMBL/GenBank/DDBJ whole genome shotgun (WGS) entry which is preliminary data.</text>
</comment>
<dbReference type="AlphaFoldDB" id="A0A9P8PFB8"/>
<dbReference type="GeneID" id="70232439"/>
<keyword evidence="4" id="KW-1185">Reference proteome</keyword>
<evidence type="ECO:0000313" key="3">
    <source>
        <dbReference type="EMBL" id="KAH3671248.1"/>
    </source>
</evidence>
<reference evidence="3" key="1">
    <citation type="journal article" date="2021" name="Open Biol.">
        <title>Shared evolutionary footprints suggest mitochondrial oxidative damage underlies multiple complex I losses in fungi.</title>
        <authorList>
            <person name="Schikora-Tamarit M.A."/>
            <person name="Marcet-Houben M."/>
            <person name="Nosek J."/>
            <person name="Gabaldon T."/>
        </authorList>
    </citation>
    <scope>NUCLEOTIDE SEQUENCE</scope>
    <source>
        <strain evidence="3">CBS6075</strain>
    </source>
</reference>
<evidence type="ECO:0000256" key="1">
    <source>
        <dbReference type="SAM" id="MobiDB-lite"/>
    </source>
</evidence>
<proteinExistence type="predicted"/>
<evidence type="ECO:0000313" key="4">
    <source>
        <dbReference type="Proteomes" id="UP000769157"/>
    </source>
</evidence>
<feature type="region of interest" description="Disordered" evidence="1">
    <location>
        <begin position="270"/>
        <end position="289"/>
    </location>
</feature>
<organism evidence="3 4">
    <name type="scientific">Ogataea philodendri</name>
    <dbReference type="NCBI Taxonomy" id="1378263"/>
    <lineage>
        <taxon>Eukaryota</taxon>
        <taxon>Fungi</taxon>
        <taxon>Dikarya</taxon>
        <taxon>Ascomycota</taxon>
        <taxon>Saccharomycotina</taxon>
        <taxon>Pichiomycetes</taxon>
        <taxon>Pichiales</taxon>
        <taxon>Pichiaceae</taxon>
        <taxon>Ogataea</taxon>
    </lineage>
</organism>
<gene>
    <name evidence="3" type="ORF">OGAPHI_000471</name>
</gene>
<evidence type="ECO:0000259" key="2">
    <source>
        <dbReference type="Pfam" id="PF15272"/>
    </source>
</evidence>
<dbReference type="Proteomes" id="UP000769157">
    <property type="component" value="Unassembled WGS sequence"/>
</dbReference>
<accession>A0A9P8PFB8</accession>
<feature type="domain" description="Spindle pole body component Bbp1 C-terminal" evidence="2">
    <location>
        <begin position="126"/>
        <end position="292"/>
    </location>
</feature>